<dbReference type="AlphaFoldDB" id="A0AAD3XDJ0"/>
<dbReference type="EMBL" id="BSYO01000003">
    <property type="protein sequence ID" value="GMH01410.1"/>
    <property type="molecule type" value="Genomic_DNA"/>
</dbReference>
<evidence type="ECO:0000313" key="2">
    <source>
        <dbReference type="Proteomes" id="UP001279734"/>
    </source>
</evidence>
<organism evidence="1 2">
    <name type="scientific">Nepenthes gracilis</name>
    <name type="common">Slender pitcher plant</name>
    <dbReference type="NCBI Taxonomy" id="150966"/>
    <lineage>
        <taxon>Eukaryota</taxon>
        <taxon>Viridiplantae</taxon>
        <taxon>Streptophyta</taxon>
        <taxon>Embryophyta</taxon>
        <taxon>Tracheophyta</taxon>
        <taxon>Spermatophyta</taxon>
        <taxon>Magnoliopsida</taxon>
        <taxon>eudicotyledons</taxon>
        <taxon>Gunneridae</taxon>
        <taxon>Pentapetalae</taxon>
        <taxon>Caryophyllales</taxon>
        <taxon>Nepenthaceae</taxon>
        <taxon>Nepenthes</taxon>
    </lineage>
</organism>
<sequence>MGFLELRYGRLSHMCSTEYAATELQNPSWDSSSGQSCLSAFITAALATRLNECGDATCVARGFPQWNLSSSVYESTVGRSQSKVDFWVQA</sequence>
<name>A0AAD3XDJ0_NEPGR</name>
<gene>
    <name evidence="1" type="ORF">Nepgr_003249</name>
</gene>
<comment type="caution">
    <text evidence="1">The sequence shown here is derived from an EMBL/GenBank/DDBJ whole genome shotgun (WGS) entry which is preliminary data.</text>
</comment>
<dbReference type="Proteomes" id="UP001279734">
    <property type="component" value="Unassembled WGS sequence"/>
</dbReference>
<accession>A0AAD3XDJ0</accession>
<reference evidence="1" key="1">
    <citation type="submission" date="2023-05" db="EMBL/GenBank/DDBJ databases">
        <title>Nepenthes gracilis genome sequencing.</title>
        <authorList>
            <person name="Fukushima K."/>
        </authorList>
    </citation>
    <scope>NUCLEOTIDE SEQUENCE</scope>
    <source>
        <strain evidence="1">SING2019-196</strain>
    </source>
</reference>
<protein>
    <submittedName>
        <fullName evidence="1">Uncharacterized protein</fullName>
    </submittedName>
</protein>
<keyword evidence="2" id="KW-1185">Reference proteome</keyword>
<proteinExistence type="predicted"/>
<evidence type="ECO:0000313" key="1">
    <source>
        <dbReference type="EMBL" id="GMH01410.1"/>
    </source>
</evidence>